<keyword evidence="7" id="KW-0677">Repeat</keyword>
<feature type="domain" description="Ion transport" evidence="13">
    <location>
        <begin position="562"/>
        <end position="716"/>
    </location>
</feature>
<dbReference type="GO" id="GO:0005262">
    <property type="term" value="F:calcium channel activity"/>
    <property type="evidence" value="ECO:0000318"/>
    <property type="project" value="GO_Central"/>
</dbReference>
<keyword evidence="5" id="KW-0107">Calcium channel</keyword>
<proteinExistence type="predicted"/>
<sequence length="1113" mass="127911">MSFNSSDTRGSLYGLVDEHASGILVSWIKYARATGDYGILDEYCALLSLQWRKGKVDCDRGTRKSGPNILDDINQDKLEQADFLKALKVLDGGGSRQSFRYRELAWDVTQRGNMGENLLHICLLHNTVEQNELAKFLVQKFPRLINDIFISEDYYGLSPLHQAIVNEDMEMMYFLLKNHADVHQRCYGAFFCSEDQKGSRTDSLEHEWVDLNPNTRYTGQMYWGEFPLSFAACTNQQDAFRLLKAFKADSNKQDTNGNTAMHLAVIHDLPEMFTLINQLGANLHVRNNQSLTPLALAAKLANKRMYDLILRLEMDVVWRYGDTVCEVFSLEDIDTIRQDNGDLNPSSVLANIVYGDKSSHLDFFDGLIEDILEKKWEVFAKKRMFLSLFGYLWFLLMLSISFISRDLVRIDSEKEEAASSSNTMSNSTNFANASLMSALDADPFENYTLLESILFMDDVFRIKIPWQSTQELPTQCHLWDHRRRKDKIRLVAEILTLVTVILRTVRDAIDIQRSGYRRWFSVMLAFPEKVLHKVAQLSIFLMVPIRFMCALSPAVLLFENIMIIAVVIMSSLHFFFYCRGLKFVGPFVLMVYKIIAGDMLRFFVIYVVFITAFAQAFFLIFQSCERAELDFLAHNPHREREFENILFNSFETMMRMFIMSVGEFGMFYKNLNDCKSNLAGLGKVFFTLYELIVTIMLLNLLIAMMTRTYEKIAEAQKEWKRQWAQVILMLEQSLSAQERLLALYSYSRPLKSDKRNRAFIVKEKRPISQEELRHLEIMPRKKLSIARLTNSPIIRINDMGTMMLSEAQMDESVHILTNWTTDRIIELKDNSTNAPFSVGSLTGAEETIALWSAIVNGLLAGGVLLNYMCAKFRLPGLGMCFLFLMDVFLLTGSISRYQLTQENVILLPDRYLDYDVASDYSSLFYSFCLLLMIVSAMLLMGNRKRDRHLRYKAYFVNAAVIAAMIGLSVLGGVAQQGFYRIDLEFWLSQCLSPSFIIAILEMIAFLVVWCLKNATIERVTERTYKMPDYDQPGSHLPYKLKAYNGMITRVFWVLAISVSLNACIQAGIIVINFIDEDEVMGIFKTISYAINYLCCTIAIFIALKPLPRLYGHS</sequence>
<reference evidence="15" key="1">
    <citation type="journal article" date="2008" name="Nat. Genet.">
        <title>The Pristionchus pacificus genome provides a unique perspective on nematode lifestyle and parasitism.</title>
        <authorList>
            <person name="Dieterich C."/>
            <person name="Clifton S.W."/>
            <person name="Schuster L.N."/>
            <person name="Chinwalla A."/>
            <person name="Delehaunty K."/>
            <person name="Dinkelacker I."/>
            <person name="Fulton L."/>
            <person name="Fulton R."/>
            <person name="Godfrey J."/>
            <person name="Minx P."/>
            <person name="Mitreva M."/>
            <person name="Roeseler W."/>
            <person name="Tian H."/>
            <person name="Witte H."/>
            <person name="Yang S.P."/>
            <person name="Wilson R.K."/>
            <person name="Sommer R.J."/>
        </authorList>
    </citation>
    <scope>NUCLEOTIDE SEQUENCE [LARGE SCALE GENOMIC DNA]</scope>
    <source>
        <strain evidence="15">PS312</strain>
    </source>
</reference>
<name>A0A2A6BD79_PRIPA</name>
<evidence type="ECO:0000259" key="13">
    <source>
        <dbReference type="Pfam" id="PF00520"/>
    </source>
</evidence>
<dbReference type="GO" id="GO:0098703">
    <property type="term" value="P:calcium ion import across plasma membrane"/>
    <property type="evidence" value="ECO:0000318"/>
    <property type="project" value="GO_Central"/>
</dbReference>
<evidence type="ECO:0000256" key="11">
    <source>
        <dbReference type="ARBA" id="ARBA00023136"/>
    </source>
</evidence>
<evidence type="ECO:0000256" key="9">
    <source>
        <dbReference type="ARBA" id="ARBA00022989"/>
    </source>
</evidence>
<evidence type="ECO:0000313" key="15">
    <source>
        <dbReference type="Proteomes" id="UP000005239"/>
    </source>
</evidence>
<keyword evidence="12" id="KW-0407">Ion channel</keyword>
<dbReference type="InterPro" id="IPR002110">
    <property type="entry name" value="Ankyrin_rpt"/>
</dbReference>
<keyword evidence="4" id="KW-0109">Calcium transport</keyword>
<evidence type="ECO:0000256" key="1">
    <source>
        <dbReference type="ARBA" id="ARBA00004651"/>
    </source>
</evidence>
<evidence type="ECO:0000256" key="12">
    <source>
        <dbReference type="ARBA" id="ARBA00023303"/>
    </source>
</evidence>
<dbReference type="Pfam" id="PF00520">
    <property type="entry name" value="Ion_trans"/>
    <property type="match status" value="1"/>
</dbReference>
<dbReference type="PANTHER" id="PTHR10582">
    <property type="entry name" value="TRANSIENT RECEPTOR POTENTIAL ION CHANNEL PROTEIN"/>
    <property type="match status" value="1"/>
</dbReference>
<dbReference type="SUPFAM" id="SSF48403">
    <property type="entry name" value="Ankyrin repeat"/>
    <property type="match status" value="1"/>
</dbReference>
<evidence type="ECO:0000256" key="2">
    <source>
        <dbReference type="ARBA" id="ARBA00022448"/>
    </source>
</evidence>
<dbReference type="FunFam" id="1.25.40.20:FF:000181">
    <property type="entry name" value="Nanchung, isoform A"/>
    <property type="match status" value="1"/>
</dbReference>
<evidence type="ECO:0000256" key="10">
    <source>
        <dbReference type="ARBA" id="ARBA00023065"/>
    </source>
</evidence>
<dbReference type="Proteomes" id="UP000005239">
    <property type="component" value="Unassembled WGS sequence"/>
</dbReference>
<keyword evidence="2" id="KW-0813">Transport</keyword>
<dbReference type="InterPro" id="IPR036770">
    <property type="entry name" value="Ankyrin_rpt-contain_sf"/>
</dbReference>
<accession>A0A2A6BD79</accession>
<keyword evidence="15" id="KW-1185">Reference proteome</keyword>
<dbReference type="SMART" id="SM00248">
    <property type="entry name" value="ANK"/>
    <property type="match status" value="4"/>
</dbReference>
<comment type="subcellular location">
    <subcellularLocation>
        <location evidence="1">Cell membrane</location>
        <topology evidence="1">Multi-pass membrane protein</topology>
    </subcellularLocation>
</comment>
<dbReference type="AlphaFoldDB" id="A0A2A6BD79"/>
<keyword evidence="6" id="KW-0812">Transmembrane</keyword>
<dbReference type="Pfam" id="PF13606">
    <property type="entry name" value="Ank_3"/>
    <property type="match status" value="1"/>
</dbReference>
<evidence type="ECO:0000256" key="8">
    <source>
        <dbReference type="ARBA" id="ARBA00022837"/>
    </source>
</evidence>
<organism evidence="14 15">
    <name type="scientific">Pristionchus pacificus</name>
    <name type="common">Parasitic nematode worm</name>
    <dbReference type="NCBI Taxonomy" id="54126"/>
    <lineage>
        <taxon>Eukaryota</taxon>
        <taxon>Metazoa</taxon>
        <taxon>Ecdysozoa</taxon>
        <taxon>Nematoda</taxon>
        <taxon>Chromadorea</taxon>
        <taxon>Rhabditida</taxon>
        <taxon>Rhabditina</taxon>
        <taxon>Diplogasteromorpha</taxon>
        <taxon>Diplogasteroidea</taxon>
        <taxon>Neodiplogasteridae</taxon>
        <taxon>Pristionchus</taxon>
    </lineage>
</organism>
<dbReference type="OrthoDB" id="533508at2759"/>
<reference evidence="14" key="2">
    <citation type="submission" date="2022-06" db="UniProtKB">
        <authorList>
            <consortium name="EnsemblMetazoa"/>
        </authorList>
    </citation>
    <scope>IDENTIFICATION</scope>
    <source>
        <strain evidence="14">PS312</strain>
    </source>
</reference>
<evidence type="ECO:0000256" key="7">
    <source>
        <dbReference type="ARBA" id="ARBA00022737"/>
    </source>
</evidence>
<evidence type="ECO:0000256" key="5">
    <source>
        <dbReference type="ARBA" id="ARBA00022673"/>
    </source>
</evidence>
<protein>
    <submittedName>
        <fullName evidence="14">Ocr-3</fullName>
    </submittedName>
</protein>
<dbReference type="Pfam" id="PF12796">
    <property type="entry name" value="Ank_2"/>
    <property type="match status" value="1"/>
</dbReference>
<dbReference type="Gene3D" id="1.10.287.70">
    <property type="match status" value="1"/>
</dbReference>
<evidence type="ECO:0000256" key="6">
    <source>
        <dbReference type="ARBA" id="ARBA00022692"/>
    </source>
</evidence>
<evidence type="ECO:0000313" key="14">
    <source>
        <dbReference type="EnsemblMetazoa" id="PPA06853.1"/>
    </source>
</evidence>
<keyword evidence="3" id="KW-1003">Cell membrane</keyword>
<gene>
    <name evidence="14" type="primary">WBGene00096407</name>
</gene>
<dbReference type="InterPro" id="IPR005821">
    <property type="entry name" value="Ion_trans_dom"/>
</dbReference>
<keyword evidence="9" id="KW-1133">Transmembrane helix</keyword>
<keyword evidence="8" id="KW-0106">Calcium</keyword>
<dbReference type="PROSITE" id="PS50297">
    <property type="entry name" value="ANK_REP_REGION"/>
    <property type="match status" value="2"/>
</dbReference>
<dbReference type="InterPro" id="IPR024862">
    <property type="entry name" value="TRPV"/>
</dbReference>
<accession>A0A8R1U5V3</accession>
<evidence type="ECO:0000256" key="4">
    <source>
        <dbReference type="ARBA" id="ARBA00022568"/>
    </source>
</evidence>
<keyword evidence="11" id="KW-0472">Membrane</keyword>
<keyword evidence="10" id="KW-0406">Ion transport</keyword>
<dbReference type="Gene3D" id="1.25.40.20">
    <property type="entry name" value="Ankyrin repeat-containing domain"/>
    <property type="match status" value="1"/>
</dbReference>
<dbReference type="PROSITE" id="PS50088">
    <property type="entry name" value="ANK_REPEAT"/>
    <property type="match status" value="2"/>
</dbReference>
<dbReference type="PANTHER" id="PTHR10582:SF22">
    <property type="entry name" value="ION TRANSPORT DOMAIN-CONTAINING PROTEIN"/>
    <property type="match status" value="1"/>
</dbReference>
<evidence type="ECO:0000256" key="3">
    <source>
        <dbReference type="ARBA" id="ARBA00022475"/>
    </source>
</evidence>
<dbReference type="EnsemblMetazoa" id="PPA06853.1">
    <property type="protein sequence ID" value="PPA06853.1"/>
    <property type="gene ID" value="WBGene00096407"/>
</dbReference>
<dbReference type="GO" id="GO:0005886">
    <property type="term" value="C:plasma membrane"/>
    <property type="evidence" value="ECO:0000318"/>
    <property type="project" value="GO_Central"/>
</dbReference>